<name>A0A8H6HBQ2_9AGAR</name>
<dbReference type="OrthoDB" id="3439489at2759"/>
<gene>
    <name evidence="1" type="ORF">DFP72DRAFT_86475</name>
</gene>
<dbReference type="Pfam" id="PF16850">
    <property type="entry name" value="Inhibitor_I66"/>
    <property type="match status" value="1"/>
</dbReference>
<dbReference type="Gene3D" id="2.80.10.50">
    <property type="match status" value="1"/>
</dbReference>
<accession>A0A8H6HBQ2</accession>
<dbReference type="AlphaFoldDB" id="A0A8H6HBQ2"/>
<dbReference type="EMBL" id="JACGCI010000126">
    <property type="protein sequence ID" value="KAF6744114.1"/>
    <property type="molecule type" value="Genomic_DNA"/>
</dbReference>
<sequence>MSVLATGSYTVRSLKDKSIVGRFIQEDRSLQPKPIFALPADFPQADNLRFEKQDDGTYRITARGAAVTHRRDLLFADIIDIEEEGSNNKLWKLMRQFRRGENVHTIVLANEQEKGWSVPAPIGDWPFGPQVAVTSLTVGPNYDEAELFIISPA</sequence>
<dbReference type="Proteomes" id="UP000521943">
    <property type="component" value="Unassembled WGS sequence"/>
</dbReference>
<protein>
    <submittedName>
        <fullName evidence="1">Uncharacterized protein</fullName>
    </submittedName>
</protein>
<keyword evidence="2" id="KW-1185">Reference proteome</keyword>
<dbReference type="InterPro" id="IPR031755">
    <property type="entry name" value="Inhibitor_I66"/>
</dbReference>
<comment type="caution">
    <text evidence="1">The sequence shown here is derived from an EMBL/GenBank/DDBJ whole genome shotgun (WGS) entry which is preliminary data.</text>
</comment>
<proteinExistence type="predicted"/>
<organism evidence="1 2">
    <name type="scientific">Ephemerocybe angulata</name>
    <dbReference type="NCBI Taxonomy" id="980116"/>
    <lineage>
        <taxon>Eukaryota</taxon>
        <taxon>Fungi</taxon>
        <taxon>Dikarya</taxon>
        <taxon>Basidiomycota</taxon>
        <taxon>Agaricomycotina</taxon>
        <taxon>Agaricomycetes</taxon>
        <taxon>Agaricomycetidae</taxon>
        <taxon>Agaricales</taxon>
        <taxon>Agaricineae</taxon>
        <taxon>Psathyrellaceae</taxon>
        <taxon>Ephemerocybe</taxon>
    </lineage>
</organism>
<reference evidence="1 2" key="1">
    <citation type="submission" date="2020-07" db="EMBL/GenBank/DDBJ databases">
        <title>Comparative genomics of pyrophilous fungi reveals a link between fire events and developmental genes.</title>
        <authorList>
            <consortium name="DOE Joint Genome Institute"/>
            <person name="Steindorff A.S."/>
            <person name="Carver A."/>
            <person name="Calhoun S."/>
            <person name="Stillman K."/>
            <person name="Liu H."/>
            <person name="Lipzen A."/>
            <person name="Pangilinan J."/>
            <person name="Labutti K."/>
            <person name="Bruns T.D."/>
            <person name="Grigoriev I.V."/>
        </authorList>
    </citation>
    <scope>NUCLEOTIDE SEQUENCE [LARGE SCALE GENOMIC DNA]</scope>
    <source>
        <strain evidence="1 2">CBS 144469</strain>
    </source>
</reference>
<dbReference type="CDD" id="cd23428">
    <property type="entry name" value="beta-trefoil_Ricin_SPI"/>
    <property type="match status" value="1"/>
</dbReference>
<dbReference type="GO" id="GO:0004867">
    <property type="term" value="F:serine-type endopeptidase inhibitor activity"/>
    <property type="evidence" value="ECO:0007669"/>
    <property type="project" value="InterPro"/>
</dbReference>
<evidence type="ECO:0000313" key="1">
    <source>
        <dbReference type="EMBL" id="KAF6744114.1"/>
    </source>
</evidence>
<evidence type="ECO:0000313" key="2">
    <source>
        <dbReference type="Proteomes" id="UP000521943"/>
    </source>
</evidence>